<dbReference type="PANTHER" id="PTHR12354:SF1">
    <property type="entry name" value="INTERFERON-RELATED DEVELOPMENTAL REGULATOR 1"/>
    <property type="match status" value="1"/>
</dbReference>
<evidence type="ECO:0000313" key="3">
    <source>
        <dbReference type="EMBL" id="KAH9425294.1"/>
    </source>
</evidence>
<comment type="similarity">
    <text evidence="1">Belongs to the IFRD family.</text>
</comment>
<reference evidence="3 4" key="2">
    <citation type="journal article" date="2022" name="Mol. Biol. Evol.">
        <title>Comparative Genomics Reveals Insights into the Divergent Evolution of Astigmatic Mites and Household Pest Adaptations.</title>
        <authorList>
            <person name="Xiong Q."/>
            <person name="Wan A.T."/>
            <person name="Liu X."/>
            <person name="Fung C.S."/>
            <person name="Xiao X."/>
            <person name="Malainual N."/>
            <person name="Hou J."/>
            <person name="Wang L."/>
            <person name="Wang M."/>
            <person name="Yang K.Y."/>
            <person name="Cui Y."/>
            <person name="Leung E.L."/>
            <person name="Nong W."/>
            <person name="Shin S.K."/>
            <person name="Au S.W."/>
            <person name="Jeong K.Y."/>
            <person name="Chew F.T."/>
            <person name="Hui J.H."/>
            <person name="Leung T.F."/>
            <person name="Tungtrongchitr A."/>
            <person name="Zhong N."/>
            <person name="Liu Z."/>
            <person name="Tsui S.K."/>
        </authorList>
    </citation>
    <scope>NUCLEOTIDE SEQUENCE [LARGE SCALE GENOMIC DNA]</scope>
    <source>
        <strain evidence="3">Derp</strain>
    </source>
</reference>
<evidence type="ECO:0000313" key="4">
    <source>
        <dbReference type="Proteomes" id="UP000887458"/>
    </source>
</evidence>
<comment type="caution">
    <text evidence="3">The sequence shown here is derived from an EMBL/GenBank/DDBJ whole genome shotgun (WGS) entry which is preliminary data.</text>
</comment>
<dbReference type="Proteomes" id="UP000887458">
    <property type="component" value="Unassembled WGS sequence"/>
</dbReference>
<sequence>MVKIKFKHRYPSFLMGLEPKQSKKKLSNFRGDELINSRYSSFIAINNTSSHSTSMKNVANEIVEEKKLDSNNSNTINRYKEKEQKIVIFDDSVIQLPNILHQLLTDTNDRHNHYKCLIEIFQTKFLGFQLDNRLTNLVTIIESGLRNKSNDNDEIGLSINILTLTIITMGNEFNAQFESLYLTLRDIVIHSQFPPSLRSNAAISLSIGCFITEFGCEKMKELLLYLLSIGLAQDHIHKYGKQIISLKSLCLKLFLFLSTKCDIDYVTKIIGKYLDKIFNLFDSNDSQMRVSVGLIFVHLIERHDHLQKPFRICNKQKLQQKIIKLKENIANIFESKVMKFNSHEQLELNSCKSKINFEIFRCILNTTGLLVHLTQNQIIRNIFGLGNVMIIKERHIHNVTLEKN</sequence>
<keyword evidence="4" id="KW-1185">Reference proteome</keyword>
<dbReference type="SUPFAM" id="SSF48371">
    <property type="entry name" value="ARM repeat"/>
    <property type="match status" value="1"/>
</dbReference>
<organism evidence="3 4">
    <name type="scientific">Dermatophagoides pteronyssinus</name>
    <name type="common">European house dust mite</name>
    <dbReference type="NCBI Taxonomy" id="6956"/>
    <lineage>
        <taxon>Eukaryota</taxon>
        <taxon>Metazoa</taxon>
        <taxon>Ecdysozoa</taxon>
        <taxon>Arthropoda</taxon>
        <taxon>Chelicerata</taxon>
        <taxon>Arachnida</taxon>
        <taxon>Acari</taxon>
        <taxon>Acariformes</taxon>
        <taxon>Sarcoptiformes</taxon>
        <taxon>Astigmata</taxon>
        <taxon>Psoroptidia</taxon>
        <taxon>Analgoidea</taxon>
        <taxon>Pyroglyphidae</taxon>
        <taxon>Dermatophagoidinae</taxon>
        <taxon>Dermatophagoides</taxon>
    </lineage>
</organism>
<name>A0ABQ8JRT6_DERPT</name>
<reference evidence="3 4" key="1">
    <citation type="journal article" date="2018" name="J. Allergy Clin. Immunol.">
        <title>High-quality assembly of Dermatophagoides pteronyssinus genome and transcriptome reveals a wide range of novel allergens.</title>
        <authorList>
            <person name="Liu X.Y."/>
            <person name="Yang K.Y."/>
            <person name="Wang M.Q."/>
            <person name="Kwok J.S."/>
            <person name="Zeng X."/>
            <person name="Yang Z."/>
            <person name="Xiao X.J."/>
            <person name="Lau C.P."/>
            <person name="Li Y."/>
            <person name="Huang Z.M."/>
            <person name="Ba J.G."/>
            <person name="Yim A.K."/>
            <person name="Ouyang C.Y."/>
            <person name="Ngai S.M."/>
            <person name="Chan T.F."/>
            <person name="Leung E.L."/>
            <person name="Liu L."/>
            <person name="Liu Z.G."/>
            <person name="Tsui S.K."/>
        </authorList>
    </citation>
    <scope>NUCLEOTIDE SEQUENCE [LARGE SCALE GENOMIC DNA]</scope>
    <source>
        <strain evidence="3">Derp</strain>
    </source>
</reference>
<dbReference type="InterPro" id="IPR039777">
    <property type="entry name" value="IFRD"/>
</dbReference>
<evidence type="ECO:0000259" key="2">
    <source>
        <dbReference type="Pfam" id="PF05004"/>
    </source>
</evidence>
<protein>
    <submittedName>
        <fullName evidence="3">Interferon- developmental regulator 1</fullName>
    </submittedName>
</protein>
<gene>
    <name evidence="3" type="primary">IFRD1</name>
    <name evidence="3" type="ORF">DERP_005897</name>
</gene>
<dbReference type="InterPro" id="IPR007701">
    <property type="entry name" value="Interferon-rel_develop_reg_N"/>
</dbReference>
<dbReference type="Pfam" id="PF05004">
    <property type="entry name" value="IFRD"/>
    <property type="match status" value="1"/>
</dbReference>
<feature type="domain" description="Interferon-related developmental regulator N-terminal" evidence="2">
    <location>
        <begin position="96"/>
        <end position="326"/>
    </location>
</feature>
<dbReference type="InterPro" id="IPR016024">
    <property type="entry name" value="ARM-type_fold"/>
</dbReference>
<proteinExistence type="inferred from homology"/>
<evidence type="ECO:0000256" key="1">
    <source>
        <dbReference type="ARBA" id="ARBA00008828"/>
    </source>
</evidence>
<accession>A0ABQ8JRT6</accession>
<dbReference type="PANTHER" id="PTHR12354">
    <property type="entry name" value="INTERFERON-RELATED DEVELOPMENTAL REGULATOR"/>
    <property type="match status" value="1"/>
</dbReference>
<dbReference type="EMBL" id="NJHN03000018">
    <property type="protein sequence ID" value="KAH9425294.1"/>
    <property type="molecule type" value="Genomic_DNA"/>
</dbReference>